<keyword evidence="2" id="KW-1003">Cell membrane</keyword>
<comment type="similarity">
    <text evidence="6">Belongs to the exbB/tolQ family.</text>
</comment>
<dbReference type="InterPro" id="IPR002898">
    <property type="entry name" value="MotA_ExbB_proton_chnl"/>
</dbReference>
<proteinExistence type="inferred from homology"/>
<feature type="transmembrane region" description="Helical" evidence="7">
    <location>
        <begin position="105"/>
        <end position="129"/>
    </location>
</feature>
<organism evidence="9 10">
    <name type="scientific">Thalassobacterium sedimentorum</name>
    <dbReference type="NCBI Taxonomy" id="3041258"/>
    <lineage>
        <taxon>Bacteria</taxon>
        <taxon>Pseudomonadati</taxon>
        <taxon>Verrucomicrobiota</taxon>
        <taxon>Opitutia</taxon>
        <taxon>Puniceicoccales</taxon>
        <taxon>Coraliomargaritaceae</taxon>
        <taxon>Thalassobacterium</taxon>
    </lineage>
</organism>
<evidence type="ECO:0000256" key="2">
    <source>
        <dbReference type="ARBA" id="ARBA00022475"/>
    </source>
</evidence>
<feature type="transmembrane region" description="Helical" evidence="7">
    <location>
        <begin position="20"/>
        <end position="42"/>
    </location>
</feature>
<keyword evidence="5 7" id="KW-0472">Membrane</keyword>
<evidence type="ECO:0000313" key="10">
    <source>
        <dbReference type="Proteomes" id="UP001243717"/>
    </source>
</evidence>
<dbReference type="EMBL" id="JARXIC010000003">
    <property type="protein sequence ID" value="MDQ8193395.1"/>
    <property type="molecule type" value="Genomic_DNA"/>
</dbReference>
<dbReference type="PANTHER" id="PTHR30625:SF11">
    <property type="entry name" value="MOTA_TOLQ_EXBB PROTON CHANNEL DOMAIN-CONTAINING PROTEIN"/>
    <property type="match status" value="1"/>
</dbReference>
<evidence type="ECO:0000313" key="9">
    <source>
        <dbReference type="EMBL" id="MDQ8193395.1"/>
    </source>
</evidence>
<evidence type="ECO:0000256" key="6">
    <source>
        <dbReference type="RuleBase" id="RU004057"/>
    </source>
</evidence>
<evidence type="ECO:0000256" key="1">
    <source>
        <dbReference type="ARBA" id="ARBA00004651"/>
    </source>
</evidence>
<keyword evidence="6" id="KW-0653">Protein transport</keyword>
<name>A0ABU1AF65_9BACT</name>
<evidence type="ECO:0000259" key="8">
    <source>
        <dbReference type="Pfam" id="PF01618"/>
    </source>
</evidence>
<reference evidence="9 10" key="1">
    <citation type="submission" date="2023-04" db="EMBL/GenBank/DDBJ databases">
        <title>A novel bacteria isolated from coastal sediment.</title>
        <authorList>
            <person name="Liu X.-J."/>
            <person name="Du Z.-J."/>
        </authorList>
    </citation>
    <scope>NUCLEOTIDE SEQUENCE [LARGE SCALE GENOMIC DNA]</scope>
    <source>
        <strain evidence="9 10">SDUM461004</strain>
    </source>
</reference>
<dbReference type="RefSeq" id="WP_308949620.1">
    <property type="nucleotide sequence ID" value="NZ_JARXIC010000003.1"/>
</dbReference>
<evidence type="ECO:0000256" key="4">
    <source>
        <dbReference type="ARBA" id="ARBA00022989"/>
    </source>
</evidence>
<feature type="domain" description="MotA/TolQ/ExbB proton channel" evidence="8">
    <location>
        <begin position="79"/>
        <end position="181"/>
    </location>
</feature>
<comment type="caution">
    <text evidence="9">The sequence shown here is derived from an EMBL/GenBank/DDBJ whole genome shotgun (WGS) entry which is preliminary data.</text>
</comment>
<keyword evidence="3 7" id="KW-0812">Transmembrane</keyword>
<dbReference type="Proteomes" id="UP001243717">
    <property type="component" value="Unassembled WGS sequence"/>
</dbReference>
<evidence type="ECO:0000256" key="3">
    <source>
        <dbReference type="ARBA" id="ARBA00022692"/>
    </source>
</evidence>
<dbReference type="InterPro" id="IPR050790">
    <property type="entry name" value="ExbB/TolQ_transport"/>
</dbReference>
<dbReference type="Pfam" id="PF01618">
    <property type="entry name" value="MotA_ExbB"/>
    <property type="match status" value="1"/>
</dbReference>
<evidence type="ECO:0000256" key="7">
    <source>
        <dbReference type="SAM" id="Phobius"/>
    </source>
</evidence>
<keyword evidence="10" id="KW-1185">Reference proteome</keyword>
<protein>
    <submittedName>
        <fullName evidence="9">MotA/TolQ/ExbB proton channel family protein</fullName>
    </submittedName>
</protein>
<keyword evidence="4 7" id="KW-1133">Transmembrane helix</keyword>
<accession>A0ABU1AF65</accession>
<sequence>MNSHELITTIIEIWVQGGWLMFPLAVLALCIYLAGFELVFFFRKYGFDKDDKNTWGHWIDKPEDGTGMLGAAIRFAQEGSKQMDSIRSRVHELRHAYINPARRRIYYLSILVTVAPLTGLLGTVIGMIVTFNGLSSSRGSALDVVAGGISQALITTQTGLIIAIPGYILVHHAKTRCQRLEGFFSELEIRTAQKFERTHKES</sequence>
<evidence type="ECO:0000256" key="5">
    <source>
        <dbReference type="ARBA" id="ARBA00023136"/>
    </source>
</evidence>
<dbReference type="PANTHER" id="PTHR30625">
    <property type="entry name" value="PROTEIN TOLQ"/>
    <property type="match status" value="1"/>
</dbReference>
<gene>
    <name evidence="9" type="ORF">QEH59_03100</name>
</gene>
<feature type="transmembrane region" description="Helical" evidence="7">
    <location>
        <begin position="149"/>
        <end position="170"/>
    </location>
</feature>
<comment type="subcellular location">
    <subcellularLocation>
        <location evidence="1">Cell membrane</location>
        <topology evidence="1">Multi-pass membrane protein</topology>
    </subcellularLocation>
    <subcellularLocation>
        <location evidence="6">Membrane</location>
        <topology evidence="6">Multi-pass membrane protein</topology>
    </subcellularLocation>
</comment>
<keyword evidence="6" id="KW-0813">Transport</keyword>